<accession>A0AAQ4PIJ3</accession>
<name>A0AAQ4PIJ3_GASAC</name>
<reference evidence="2 3" key="1">
    <citation type="journal article" date="2021" name="G3 (Bethesda)">
        <title>Improved contiguity of the threespine stickleback genome using long-read sequencing.</title>
        <authorList>
            <person name="Nath S."/>
            <person name="Shaw D.E."/>
            <person name="White M.A."/>
        </authorList>
    </citation>
    <scope>NUCLEOTIDE SEQUENCE [LARGE SCALE GENOMIC DNA]</scope>
    <source>
        <strain evidence="2 3">Lake Benthic</strain>
    </source>
</reference>
<reference evidence="2" key="3">
    <citation type="submission" date="2025-09" db="UniProtKB">
        <authorList>
            <consortium name="Ensembl"/>
        </authorList>
    </citation>
    <scope>IDENTIFICATION</scope>
</reference>
<evidence type="ECO:0000256" key="1">
    <source>
        <dbReference type="SAM" id="MobiDB-lite"/>
    </source>
</evidence>
<keyword evidence="3" id="KW-1185">Reference proteome</keyword>
<reference evidence="2" key="2">
    <citation type="submission" date="2025-08" db="UniProtKB">
        <authorList>
            <consortium name="Ensembl"/>
        </authorList>
    </citation>
    <scope>IDENTIFICATION</scope>
</reference>
<dbReference type="Pfam" id="PF17662">
    <property type="entry name" value="DUF5524"/>
    <property type="match status" value="1"/>
</dbReference>
<evidence type="ECO:0000313" key="2">
    <source>
        <dbReference type="Ensembl" id="ENSGACP00000038273.1"/>
    </source>
</evidence>
<evidence type="ECO:0000313" key="3">
    <source>
        <dbReference type="Proteomes" id="UP000007635"/>
    </source>
</evidence>
<dbReference type="AlphaFoldDB" id="A0AAQ4PIJ3"/>
<organism evidence="2 3">
    <name type="scientific">Gasterosteus aculeatus aculeatus</name>
    <name type="common">three-spined stickleback</name>
    <dbReference type="NCBI Taxonomy" id="481459"/>
    <lineage>
        <taxon>Eukaryota</taxon>
        <taxon>Metazoa</taxon>
        <taxon>Chordata</taxon>
        <taxon>Craniata</taxon>
        <taxon>Vertebrata</taxon>
        <taxon>Euteleostomi</taxon>
        <taxon>Actinopterygii</taxon>
        <taxon>Neopterygii</taxon>
        <taxon>Teleostei</taxon>
        <taxon>Neoteleostei</taxon>
        <taxon>Acanthomorphata</taxon>
        <taxon>Eupercaria</taxon>
        <taxon>Perciformes</taxon>
        <taxon>Cottioidei</taxon>
        <taxon>Gasterosteales</taxon>
        <taxon>Gasterosteidae</taxon>
        <taxon>Gasterosteus</taxon>
    </lineage>
</organism>
<dbReference type="PANTHER" id="PTHR31097">
    <property type="entry name" value="SI:DKEY-276J7.1"/>
    <property type="match status" value="1"/>
</dbReference>
<protein>
    <submittedName>
        <fullName evidence="2">Uncharacterized protein</fullName>
    </submittedName>
</protein>
<dbReference type="InterPro" id="IPR040247">
    <property type="entry name" value="DUF5524"/>
</dbReference>
<dbReference type="PANTHER" id="PTHR31097:SF2">
    <property type="entry name" value="CHROMOSOME 7 OPEN READING FRAME 57"/>
    <property type="match status" value="1"/>
</dbReference>
<proteinExistence type="predicted"/>
<feature type="compositionally biased region" description="Basic and acidic residues" evidence="1">
    <location>
        <begin position="168"/>
        <end position="212"/>
    </location>
</feature>
<sequence length="240" mass="26911">LPISHRHHPASITLTVCPHLLDPGVSWCCHVPLVWQCVWYNGSCVCVCFDIAEEQSGYQVINGQISQIPGLSQTIGALPNERAQGRRAGVLESDSDYVKLAKQGGHKGLLCHEETFTSKPQRYRPPDWFCTESGDNDKPRLINSEEKKTPGAFQPAEPPFGTDNMSTWERDDTSSNDKEKNNNVHPSQREKLQSAARYHEKNKYKRILHDKNPAPVNMSKLLSFGYAEDDKPAANIDLSN</sequence>
<dbReference type="GeneTree" id="ENSGT00390000014376"/>
<feature type="compositionally biased region" description="Basic and acidic residues" evidence="1">
    <location>
        <begin position="135"/>
        <end position="149"/>
    </location>
</feature>
<feature type="region of interest" description="Disordered" evidence="1">
    <location>
        <begin position="127"/>
        <end position="217"/>
    </location>
</feature>
<dbReference type="Ensembl" id="ENSGACT00000080079.1">
    <property type="protein sequence ID" value="ENSGACP00000038273.1"/>
    <property type="gene ID" value="ENSGACG00000033732.1"/>
</dbReference>
<dbReference type="Proteomes" id="UP000007635">
    <property type="component" value="Chromosome XVI"/>
</dbReference>